<keyword evidence="3 6" id="KW-1133">Transmembrane helix</keyword>
<accession>A0A0B2VUH9</accession>
<evidence type="ECO:0000256" key="2">
    <source>
        <dbReference type="ARBA" id="ARBA00022692"/>
    </source>
</evidence>
<feature type="transmembrane region" description="Helical" evidence="6">
    <location>
        <begin position="145"/>
        <end position="165"/>
    </location>
</feature>
<evidence type="ECO:0000313" key="9">
    <source>
        <dbReference type="Proteomes" id="UP000031036"/>
    </source>
</evidence>
<feature type="transmembrane region" description="Helical" evidence="6">
    <location>
        <begin position="217"/>
        <end position="239"/>
    </location>
</feature>
<evidence type="ECO:0000313" key="8">
    <source>
        <dbReference type="EMBL" id="KHN84620.1"/>
    </source>
</evidence>
<comment type="subcellular location">
    <subcellularLocation>
        <location evidence="1">Membrane</location>
    </subcellularLocation>
</comment>
<name>A0A0B2VUH9_TOXCA</name>
<dbReference type="OMA" id="FYQHFQY"/>
<dbReference type="PANTHER" id="PTHR46895:SF4">
    <property type="entry name" value="G-PROTEIN COUPLED RECEPTORS FAMILY 1 PROFILE DOMAIN-CONTAINING PROTEIN"/>
    <property type="match status" value="1"/>
</dbReference>
<dbReference type="GO" id="GO:0016020">
    <property type="term" value="C:membrane"/>
    <property type="evidence" value="ECO:0007669"/>
    <property type="project" value="UniProtKB-SubCell"/>
</dbReference>
<comment type="caution">
    <text evidence="8">The sequence shown here is derived from an EMBL/GenBank/DDBJ whole genome shotgun (WGS) entry which is preliminary data.</text>
</comment>
<dbReference type="InterPro" id="IPR000276">
    <property type="entry name" value="GPCR_Rhodpsn"/>
</dbReference>
<dbReference type="GO" id="GO:0004930">
    <property type="term" value="F:G protein-coupled receptor activity"/>
    <property type="evidence" value="ECO:0007669"/>
    <property type="project" value="InterPro"/>
</dbReference>
<feature type="transmembrane region" description="Helical" evidence="6">
    <location>
        <begin position="61"/>
        <end position="82"/>
    </location>
</feature>
<evidence type="ECO:0000256" key="3">
    <source>
        <dbReference type="ARBA" id="ARBA00022989"/>
    </source>
</evidence>
<evidence type="ECO:0000256" key="5">
    <source>
        <dbReference type="SAM" id="MobiDB-lite"/>
    </source>
</evidence>
<feature type="transmembrane region" description="Helical" evidence="6">
    <location>
        <begin position="29"/>
        <end position="49"/>
    </location>
</feature>
<dbReference type="InterPro" id="IPR017452">
    <property type="entry name" value="GPCR_Rhodpsn_7TM"/>
</dbReference>
<keyword evidence="8" id="KW-0675">Receptor</keyword>
<evidence type="ECO:0000259" key="7">
    <source>
        <dbReference type="PROSITE" id="PS50262"/>
    </source>
</evidence>
<dbReference type="OrthoDB" id="10011262at2759"/>
<feature type="transmembrane region" description="Helical" evidence="6">
    <location>
        <begin position="286"/>
        <end position="311"/>
    </location>
</feature>
<protein>
    <submittedName>
        <fullName evidence="8">Putative G-protein coupled receptor F59B2.13</fullName>
    </submittedName>
</protein>
<gene>
    <name evidence="8" type="primary">F59B2.13</name>
    <name evidence="8" type="ORF">Tcan_10891</name>
</gene>
<organism evidence="8 9">
    <name type="scientific">Toxocara canis</name>
    <name type="common">Canine roundworm</name>
    <dbReference type="NCBI Taxonomy" id="6265"/>
    <lineage>
        <taxon>Eukaryota</taxon>
        <taxon>Metazoa</taxon>
        <taxon>Ecdysozoa</taxon>
        <taxon>Nematoda</taxon>
        <taxon>Chromadorea</taxon>
        <taxon>Rhabditida</taxon>
        <taxon>Spirurina</taxon>
        <taxon>Ascaridomorpha</taxon>
        <taxon>Ascaridoidea</taxon>
        <taxon>Toxocaridae</taxon>
        <taxon>Toxocara</taxon>
    </lineage>
</organism>
<dbReference type="Gene3D" id="1.20.1070.10">
    <property type="entry name" value="Rhodopsin 7-helix transmembrane proteins"/>
    <property type="match status" value="1"/>
</dbReference>
<dbReference type="AlphaFoldDB" id="A0A0B2VUH9"/>
<dbReference type="EMBL" id="JPKZ01000908">
    <property type="protein sequence ID" value="KHN84620.1"/>
    <property type="molecule type" value="Genomic_DNA"/>
</dbReference>
<keyword evidence="9" id="KW-1185">Reference proteome</keyword>
<feature type="domain" description="G-protein coupled receptors family 1 profile" evidence="7">
    <location>
        <begin position="41"/>
        <end position="339"/>
    </location>
</feature>
<keyword evidence="2 6" id="KW-0812">Transmembrane</keyword>
<dbReference type="STRING" id="6265.A0A0B2VUH9"/>
<dbReference type="PROSITE" id="PS50262">
    <property type="entry name" value="G_PROTEIN_RECEP_F1_2"/>
    <property type="match status" value="1"/>
</dbReference>
<sequence>MPRNFSDICLTSQQMRMYGNEAEKYLQRYFYPCVALFGLAGNLINLTVLLNRSMRSRSNCLLAALALSDIIFLILLFPNILANYPIFTNSYYYRYLYFYSKVHLISLANWSSCVAIWCVIAVCTDRLVGIRRPLYIITEWKWYRLPLILTTIVVCTGLVTFYQHFQYECLVRSYCKGTQIFSKCIAINNDGRWFGNRTNPFSASYRKLIDISVMVNAISMVLLPIFLLTVLNLMLLCIVRNRATGLLLESDAPHSDSRSSSIYGRRRRSTKDGQCQLQKTEQRVTLTVTLIVTMFTITNGPSAVVHLIQIAHPQQQIYNMTLLCNTLVICGKACNFIVFCLSSKHFRSRLFLLTKRKMSRRFAKLSTGVLDMTVTAQRRANSRAQHSISNPLLLTNRRSADLS</sequence>
<reference evidence="8 9" key="1">
    <citation type="submission" date="2014-11" db="EMBL/GenBank/DDBJ databases">
        <title>Genetic blueprint of the zoonotic pathogen Toxocara canis.</title>
        <authorList>
            <person name="Zhu X.-Q."/>
            <person name="Korhonen P.K."/>
            <person name="Cai H."/>
            <person name="Young N.D."/>
            <person name="Nejsum P."/>
            <person name="von Samson-Himmelstjerna G."/>
            <person name="Boag P.R."/>
            <person name="Tan P."/>
            <person name="Li Q."/>
            <person name="Min J."/>
            <person name="Yang Y."/>
            <person name="Wang X."/>
            <person name="Fang X."/>
            <person name="Hall R.S."/>
            <person name="Hofmann A."/>
            <person name="Sternberg P.W."/>
            <person name="Jex A.R."/>
            <person name="Gasser R.B."/>
        </authorList>
    </citation>
    <scope>NUCLEOTIDE SEQUENCE [LARGE SCALE GENOMIC DNA]</scope>
    <source>
        <strain evidence="8">PN_DK_2014</strain>
    </source>
</reference>
<feature type="transmembrane region" description="Helical" evidence="6">
    <location>
        <begin position="102"/>
        <end position="124"/>
    </location>
</feature>
<feature type="region of interest" description="Disordered" evidence="5">
    <location>
        <begin position="250"/>
        <end position="274"/>
    </location>
</feature>
<evidence type="ECO:0000256" key="6">
    <source>
        <dbReference type="SAM" id="Phobius"/>
    </source>
</evidence>
<proteinExistence type="predicted"/>
<evidence type="ECO:0000256" key="4">
    <source>
        <dbReference type="ARBA" id="ARBA00023136"/>
    </source>
</evidence>
<keyword evidence="4 6" id="KW-0472">Membrane</keyword>
<dbReference type="Proteomes" id="UP000031036">
    <property type="component" value="Unassembled WGS sequence"/>
</dbReference>
<evidence type="ECO:0000256" key="1">
    <source>
        <dbReference type="ARBA" id="ARBA00004370"/>
    </source>
</evidence>
<dbReference type="PANTHER" id="PTHR46895">
    <property type="entry name" value="PROTEIN CBG20548-RELATED"/>
    <property type="match status" value="1"/>
</dbReference>
<dbReference type="SUPFAM" id="SSF81321">
    <property type="entry name" value="Family A G protein-coupled receptor-like"/>
    <property type="match status" value="1"/>
</dbReference>
<feature type="transmembrane region" description="Helical" evidence="6">
    <location>
        <begin position="317"/>
        <end position="341"/>
    </location>
</feature>
<dbReference type="SMART" id="SM01381">
    <property type="entry name" value="7TM_GPCR_Srsx"/>
    <property type="match status" value="1"/>
</dbReference>
<dbReference type="PRINTS" id="PR00237">
    <property type="entry name" value="GPCRRHODOPSN"/>
</dbReference>
<dbReference type="CDD" id="cd14978">
    <property type="entry name" value="7tmA_FMRFamide_R-like"/>
    <property type="match status" value="1"/>
</dbReference>